<dbReference type="PANTHER" id="PTHR34477:SF1">
    <property type="entry name" value="UPF0213 PROTEIN YHBQ"/>
    <property type="match status" value="1"/>
</dbReference>
<feature type="domain" description="GIY-YIG" evidence="2">
    <location>
        <begin position="2"/>
        <end position="77"/>
    </location>
</feature>
<evidence type="ECO:0000313" key="4">
    <source>
        <dbReference type="Proteomes" id="UP000230564"/>
    </source>
</evidence>
<dbReference type="Pfam" id="PF01541">
    <property type="entry name" value="GIY-YIG"/>
    <property type="match status" value="1"/>
</dbReference>
<dbReference type="PROSITE" id="PS50164">
    <property type="entry name" value="GIY_YIG"/>
    <property type="match status" value="1"/>
</dbReference>
<dbReference type="Proteomes" id="UP000230564">
    <property type="component" value="Unassembled WGS sequence"/>
</dbReference>
<comment type="similarity">
    <text evidence="1">Belongs to the UPF0213 family.</text>
</comment>
<protein>
    <recommendedName>
        <fullName evidence="2">GIY-YIG domain-containing protein</fullName>
    </recommendedName>
</protein>
<accession>A0A2H0NE60</accession>
<dbReference type="InterPro" id="IPR000305">
    <property type="entry name" value="GIY-YIG_endonuc"/>
</dbReference>
<name>A0A2H0NE60_9BACT</name>
<dbReference type="EMBL" id="PCWQ01000007">
    <property type="protein sequence ID" value="PIR07154.1"/>
    <property type="molecule type" value="Genomic_DNA"/>
</dbReference>
<gene>
    <name evidence="3" type="ORF">COV55_01850</name>
</gene>
<dbReference type="Gene3D" id="3.40.1440.10">
    <property type="entry name" value="GIY-YIG endonuclease"/>
    <property type="match status" value="1"/>
</dbReference>
<organism evidence="3 4">
    <name type="scientific">Candidatus Komeilibacteria bacterium CG11_big_fil_rev_8_21_14_0_20_36_20</name>
    <dbReference type="NCBI Taxonomy" id="1974477"/>
    <lineage>
        <taxon>Bacteria</taxon>
        <taxon>Candidatus Komeiliibacteriota</taxon>
    </lineage>
</organism>
<dbReference type="CDD" id="cd10456">
    <property type="entry name" value="GIY-YIG_UPF0213"/>
    <property type="match status" value="1"/>
</dbReference>
<evidence type="ECO:0000256" key="1">
    <source>
        <dbReference type="ARBA" id="ARBA00007435"/>
    </source>
</evidence>
<dbReference type="InterPro" id="IPR035901">
    <property type="entry name" value="GIY-YIG_endonuc_sf"/>
</dbReference>
<proteinExistence type="inferred from homology"/>
<dbReference type="InterPro" id="IPR050190">
    <property type="entry name" value="UPF0213_domain"/>
</dbReference>
<comment type="caution">
    <text evidence="3">The sequence shown here is derived from an EMBL/GenBank/DDBJ whole genome shotgun (WGS) entry which is preliminary data.</text>
</comment>
<sequence>MQKYYFYLARCNDNTLYSGYTNNIKRREQRHNIGRGAKYTKYRRPIKIIYFEIFNTRKKAMQREVQVKSWSKIQKEKLIKNFKYIPG</sequence>
<dbReference type="PANTHER" id="PTHR34477">
    <property type="entry name" value="UPF0213 PROTEIN YHBQ"/>
    <property type="match status" value="1"/>
</dbReference>
<evidence type="ECO:0000259" key="2">
    <source>
        <dbReference type="PROSITE" id="PS50164"/>
    </source>
</evidence>
<reference evidence="3 4" key="1">
    <citation type="submission" date="2017-09" db="EMBL/GenBank/DDBJ databases">
        <title>Depth-based differentiation of microbial function through sediment-hosted aquifers and enrichment of novel symbionts in the deep terrestrial subsurface.</title>
        <authorList>
            <person name="Probst A.J."/>
            <person name="Ladd B."/>
            <person name="Jarett J.K."/>
            <person name="Geller-Mcgrath D.E."/>
            <person name="Sieber C.M."/>
            <person name="Emerson J.B."/>
            <person name="Anantharaman K."/>
            <person name="Thomas B.C."/>
            <person name="Malmstrom R."/>
            <person name="Stieglmeier M."/>
            <person name="Klingl A."/>
            <person name="Woyke T."/>
            <person name="Ryan C.M."/>
            <person name="Banfield J.F."/>
        </authorList>
    </citation>
    <scope>NUCLEOTIDE SEQUENCE [LARGE SCALE GENOMIC DNA]</scope>
    <source>
        <strain evidence="3">CG11_big_fil_rev_8_21_14_0_20_36_20</strain>
    </source>
</reference>
<dbReference type="SUPFAM" id="SSF82771">
    <property type="entry name" value="GIY-YIG endonuclease"/>
    <property type="match status" value="1"/>
</dbReference>
<dbReference type="AlphaFoldDB" id="A0A2H0NE60"/>
<evidence type="ECO:0000313" key="3">
    <source>
        <dbReference type="EMBL" id="PIR07154.1"/>
    </source>
</evidence>